<evidence type="ECO:0000256" key="4">
    <source>
        <dbReference type="ARBA" id="ARBA00022723"/>
    </source>
</evidence>
<evidence type="ECO:0000256" key="9">
    <source>
        <dbReference type="SAM" id="Phobius"/>
    </source>
</evidence>
<dbReference type="InterPro" id="IPR050121">
    <property type="entry name" value="Cytochrome_P450_monoxygenase"/>
</dbReference>
<reference evidence="10" key="1">
    <citation type="journal article" date="2021" name="Nat. Commun.">
        <title>Genetic determinants of endophytism in the Arabidopsis root mycobiome.</title>
        <authorList>
            <person name="Mesny F."/>
            <person name="Miyauchi S."/>
            <person name="Thiergart T."/>
            <person name="Pickel B."/>
            <person name="Atanasova L."/>
            <person name="Karlsson M."/>
            <person name="Huettel B."/>
            <person name="Barry K.W."/>
            <person name="Haridas S."/>
            <person name="Chen C."/>
            <person name="Bauer D."/>
            <person name="Andreopoulos W."/>
            <person name="Pangilinan J."/>
            <person name="LaButti K."/>
            <person name="Riley R."/>
            <person name="Lipzen A."/>
            <person name="Clum A."/>
            <person name="Drula E."/>
            <person name="Henrissat B."/>
            <person name="Kohler A."/>
            <person name="Grigoriev I.V."/>
            <person name="Martin F.M."/>
            <person name="Hacquard S."/>
        </authorList>
    </citation>
    <scope>NUCLEOTIDE SEQUENCE</scope>
    <source>
        <strain evidence="10">MPI-SDFR-AT-0073</strain>
    </source>
</reference>
<keyword evidence="5" id="KW-0560">Oxidoreductase</keyword>
<feature type="transmembrane region" description="Helical" evidence="9">
    <location>
        <begin position="42"/>
        <end position="63"/>
    </location>
</feature>
<evidence type="ECO:0000256" key="1">
    <source>
        <dbReference type="ARBA" id="ARBA00001971"/>
    </source>
</evidence>
<dbReference type="SUPFAM" id="SSF48264">
    <property type="entry name" value="Cytochrome P450"/>
    <property type="match status" value="1"/>
</dbReference>
<dbReference type="AlphaFoldDB" id="A0A9P8UZV9"/>
<evidence type="ECO:0000256" key="2">
    <source>
        <dbReference type="ARBA" id="ARBA00005179"/>
    </source>
</evidence>
<evidence type="ECO:0000313" key="10">
    <source>
        <dbReference type="EMBL" id="KAH6661041.1"/>
    </source>
</evidence>
<comment type="caution">
    <text evidence="10">The sequence shown here is derived from an EMBL/GenBank/DDBJ whole genome shotgun (WGS) entry which is preliminary data.</text>
</comment>
<keyword evidence="9" id="KW-1133">Transmembrane helix</keyword>
<dbReference type="GO" id="GO:0005506">
    <property type="term" value="F:iron ion binding"/>
    <property type="evidence" value="ECO:0007669"/>
    <property type="project" value="InterPro"/>
</dbReference>
<organism evidence="10 11">
    <name type="scientific">Truncatella angustata</name>
    <dbReference type="NCBI Taxonomy" id="152316"/>
    <lineage>
        <taxon>Eukaryota</taxon>
        <taxon>Fungi</taxon>
        <taxon>Dikarya</taxon>
        <taxon>Ascomycota</taxon>
        <taxon>Pezizomycotina</taxon>
        <taxon>Sordariomycetes</taxon>
        <taxon>Xylariomycetidae</taxon>
        <taxon>Amphisphaeriales</taxon>
        <taxon>Sporocadaceae</taxon>
        <taxon>Truncatella</taxon>
    </lineage>
</organism>
<keyword evidence="3 8" id="KW-0349">Heme</keyword>
<proteinExistence type="predicted"/>
<protein>
    <submittedName>
        <fullName evidence="10">Cytochrome P450</fullName>
    </submittedName>
</protein>
<dbReference type="GeneID" id="70130512"/>
<gene>
    <name evidence="10" type="ORF">BKA67DRAFT_549974</name>
</gene>
<sequence length="592" mass="67472">MQFDYTDQTPFISKPPVYSLTAVQMAVFKVSEQWGSGNSVQLVLSAVFAVILGKVALFMYEGIRTRLRFRRLKAQGIAILEPHSFIWGHLKVLGGARARFPPDANPHYVQIYIIQRWREFFPDAKECPSIMYIDLWPVRDSMAMILDPGMCQELVLEKNPPRHPMIKHFIRAIAGTRNLTWFDSAQHRLWRSRLAPGFSLRNIQSHMPAVIEEIEVFVQNLKASTTSDGSWGSVFPLFPKTVDLTFDIIGRVVLDLRLNEQTTGPTGLQTALRTLGEKHFYFHSLLNLPKRLNPFHRLEEWQCTQELRRILVPRIKHLIGVEQSTTQKTVVQLAMKEYSSESQGAKKIAPSNDVIEDVFGMTRLFLFAGHDTTATTIAWAFHYLPSHPDVLKKLRVEHDQVFGTDTRTVAETLRRSPQSLNSLPYTLAVSKEVLRVCPIAATIRQGSPSFFFTDSDGTKLPTDGFALVTGTALIDYHPELWPRVNEFIPERWTVPQDDPLHPSKPGQFRPFEHGVMNCIGQELAMTEIKLVLLFTVRELDIEPAFEEWDRLSENLSKPKYTIEGERAYRLAKGISPPTEGLPVHIRLRQPAA</sequence>
<dbReference type="PANTHER" id="PTHR24305">
    <property type="entry name" value="CYTOCHROME P450"/>
    <property type="match status" value="1"/>
</dbReference>
<dbReference type="GO" id="GO:0016705">
    <property type="term" value="F:oxidoreductase activity, acting on paired donors, with incorporation or reduction of molecular oxygen"/>
    <property type="evidence" value="ECO:0007669"/>
    <property type="project" value="InterPro"/>
</dbReference>
<dbReference type="EMBL" id="JAGPXC010000001">
    <property type="protein sequence ID" value="KAH6661041.1"/>
    <property type="molecule type" value="Genomic_DNA"/>
</dbReference>
<keyword evidence="9" id="KW-0812">Transmembrane</keyword>
<dbReference type="Proteomes" id="UP000758603">
    <property type="component" value="Unassembled WGS sequence"/>
</dbReference>
<dbReference type="PRINTS" id="PR00463">
    <property type="entry name" value="EP450I"/>
</dbReference>
<evidence type="ECO:0000256" key="5">
    <source>
        <dbReference type="ARBA" id="ARBA00023002"/>
    </source>
</evidence>
<keyword evidence="11" id="KW-1185">Reference proteome</keyword>
<dbReference type="PANTHER" id="PTHR24305:SF107">
    <property type="entry name" value="P450, PUTATIVE (EUROFUNG)-RELATED"/>
    <property type="match status" value="1"/>
</dbReference>
<dbReference type="InterPro" id="IPR002401">
    <property type="entry name" value="Cyt_P450_E_grp-I"/>
</dbReference>
<evidence type="ECO:0000313" key="11">
    <source>
        <dbReference type="Proteomes" id="UP000758603"/>
    </source>
</evidence>
<dbReference type="RefSeq" id="XP_045965172.1">
    <property type="nucleotide sequence ID" value="XM_046101620.1"/>
</dbReference>
<keyword evidence="9" id="KW-0472">Membrane</keyword>
<comment type="cofactor">
    <cofactor evidence="1 8">
        <name>heme</name>
        <dbReference type="ChEBI" id="CHEBI:30413"/>
    </cofactor>
</comment>
<evidence type="ECO:0000256" key="8">
    <source>
        <dbReference type="PIRSR" id="PIRSR602401-1"/>
    </source>
</evidence>
<dbReference type="InterPro" id="IPR001128">
    <property type="entry name" value="Cyt_P450"/>
</dbReference>
<dbReference type="GO" id="GO:0020037">
    <property type="term" value="F:heme binding"/>
    <property type="evidence" value="ECO:0007669"/>
    <property type="project" value="InterPro"/>
</dbReference>
<keyword evidence="7" id="KW-0503">Monooxygenase</keyword>
<dbReference type="InterPro" id="IPR036396">
    <property type="entry name" value="Cyt_P450_sf"/>
</dbReference>
<dbReference type="Pfam" id="PF00067">
    <property type="entry name" value="p450"/>
    <property type="match status" value="1"/>
</dbReference>
<evidence type="ECO:0000256" key="7">
    <source>
        <dbReference type="ARBA" id="ARBA00023033"/>
    </source>
</evidence>
<evidence type="ECO:0000256" key="3">
    <source>
        <dbReference type="ARBA" id="ARBA00022617"/>
    </source>
</evidence>
<feature type="binding site" description="axial binding residue" evidence="8">
    <location>
        <position position="518"/>
    </location>
    <ligand>
        <name>heme</name>
        <dbReference type="ChEBI" id="CHEBI:30413"/>
    </ligand>
    <ligandPart>
        <name>Fe</name>
        <dbReference type="ChEBI" id="CHEBI:18248"/>
    </ligandPart>
</feature>
<evidence type="ECO:0000256" key="6">
    <source>
        <dbReference type="ARBA" id="ARBA00023004"/>
    </source>
</evidence>
<keyword evidence="6 8" id="KW-0408">Iron</keyword>
<dbReference type="PRINTS" id="PR00385">
    <property type="entry name" value="P450"/>
</dbReference>
<keyword evidence="4 8" id="KW-0479">Metal-binding</keyword>
<dbReference type="GO" id="GO:0004497">
    <property type="term" value="F:monooxygenase activity"/>
    <property type="evidence" value="ECO:0007669"/>
    <property type="project" value="UniProtKB-KW"/>
</dbReference>
<comment type="pathway">
    <text evidence="2">Secondary metabolite biosynthesis.</text>
</comment>
<name>A0A9P8UZV9_9PEZI</name>
<dbReference type="OrthoDB" id="10029320at2759"/>
<accession>A0A9P8UZV9</accession>
<dbReference type="Gene3D" id="1.10.630.10">
    <property type="entry name" value="Cytochrome P450"/>
    <property type="match status" value="1"/>
</dbReference>